<dbReference type="VEuPathDB" id="FungiDB:SMAC_10628"/>
<protein>
    <submittedName>
        <fullName evidence="2">Uncharacterized protein</fullName>
    </submittedName>
</protein>
<evidence type="ECO:0000313" key="2">
    <source>
        <dbReference type="EMBL" id="KAA8618292.1"/>
    </source>
</evidence>
<name>A0A8S8ZEF0_SORMA</name>
<organism evidence="2 3">
    <name type="scientific">Sordaria macrospora</name>
    <dbReference type="NCBI Taxonomy" id="5147"/>
    <lineage>
        <taxon>Eukaryota</taxon>
        <taxon>Fungi</taxon>
        <taxon>Dikarya</taxon>
        <taxon>Ascomycota</taxon>
        <taxon>Pezizomycotina</taxon>
        <taxon>Sordariomycetes</taxon>
        <taxon>Sordariomycetidae</taxon>
        <taxon>Sordariales</taxon>
        <taxon>Sordariaceae</taxon>
        <taxon>Sordaria</taxon>
    </lineage>
</organism>
<proteinExistence type="predicted"/>
<comment type="caution">
    <text evidence="2">The sequence shown here is derived from an EMBL/GenBank/DDBJ whole genome shotgun (WGS) entry which is preliminary data.</text>
</comment>
<gene>
    <name evidence="2" type="ORF">SMACR_10628</name>
</gene>
<dbReference type="AlphaFoldDB" id="A0A8S8ZEF0"/>
<evidence type="ECO:0000313" key="3">
    <source>
        <dbReference type="Proteomes" id="UP000433876"/>
    </source>
</evidence>
<feature type="region of interest" description="Disordered" evidence="1">
    <location>
        <begin position="89"/>
        <end position="120"/>
    </location>
</feature>
<evidence type="ECO:0000256" key="1">
    <source>
        <dbReference type="SAM" id="MobiDB-lite"/>
    </source>
</evidence>
<feature type="region of interest" description="Disordered" evidence="1">
    <location>
        <begin position="1"/>
        <end position="49"/>
    </location>
</feature>
<reference evidence="2 3" key="1">
    <citation type="submission" date="2017-07" db="EMBL/GenBank/DDBJ databases">
        <title>Genome sequence of the Sordaria macrospora wild type strain R19027.</title>
        <authorList>
            <person name="Nowrousian M."/>
            <person name="Teichert I."/>
            <person name="Kueck U."/>
        </authorList>
    </citation>
    <scope>NUCLEOTIDE SEQUENCE [LARGE SCALE GENOMIC DNA]</scope>
    <source>
        <strain evidence="2 3">R19027</strain>
        <tissue evidence="2">Mycelium</tissue>
    </source>
</reference>
<accession>A0A8S8ZEF0</accession>
<dbReference type="Proteomes" id="UP000433876">
    <property type="component" value="Unassembled WGS sequence"/>
</dbReference>
<dbReference type="EMBL" id="NMPR01000549">
    <property type="protein sequence ID" value="KAA8618292.1"/>
    <property type="molecule type" value="Genomic_DNA"/>
</dbReference>
<feature type="compositionally biased region" description="Basic and acidic residues" evidence="1">
    <location>
        <begin position="89"/>
        <end position="101"/>
    </location>
</feature>
<feature type="compositionally biased region" description="Low complexity" evidence="1">
    <location>
        <begin position="30"/>
        <end position="44"/>
    </location>
</feature>
<sequence>MAKLHPPTAEAPGPWTPRLRALREWLNPGAEAPARAPRTTALPPEADPDLYWRTHRPPYLQDTPWHHNNPYLDLPRAYLARWVGEKTGHYDFHSTPRERTPRALPTRDLQEPAGGKGHPQRLWHKLRHLPE</sequence>